<sequence length="93" mass="10214">GLRAHPGDPRALGRGKDRGRRGRRLPRQRDRHRPAGHRSALGLTARGRGHRRDRGAARLGNDLLPGLRPRPRRAGVGREGRHHQSEGGLGPSL</sequence>
<feature type="compositionally biased region" description="Low complexity" evidence="1">
    <location>
        <begin position="57"/>
        <end position="67"/>
    </location>
</feature>
<evidence type="ECO:0000256" key="1">
    <source>
        <dbReference type="SAM" id="MobiDB-lite"/>
    </source>
</evidence>
<accession>A0A6J4TH52</accession>
<feature type="compositionally biased region" description="Basic residues" evidence="1">
    <location>
        <begin position="17"/>
        <end position="36"/>
    </location>
</feature>
<organism evidence="2">
    <name type="scientific">uncultured Solirubrobacterales bacterium</name>
    <dbReference type="NCBI Taxonomy" id="768556"/>
    <lineage>
        <taxon>Bacteria</taxon>
        <taxon>Bacillati</taxon>
        <taxon>Actinomycetota</taxon>
        <taxon>Thermoleophilia</taxon>
        <taxon>Solirubrobacterales</taxon>
        <taxon>environmental samples</taxon>
    </lineage>
</organism>
<dbReference type="AlphaFoldDB" id="A0A6J4TH52"/>
<evidence type="ECO:0000313" key="2">
    <source>
        <dbReference type="EMBL" id="CAA9523153.1"/>
    </source>
</evidence>
<protein>
    <submittedName>
        <fullName evidence="2">Uncharacterized protein</fullName>
    </submittedName>
</protein>
<feature type="compositionally biased region" description="Basic and acidic residues" evidence="1">
    <location>
        <begin position="76"/>
        <end position="85"/>
    </location>
</feature>
<proteinExistence type="predicted"/>
<feature type="region of interest" description="Disordered" evidence="1">
    <location>
        <begin position="1"/>
        <end position="93"/>
    </location>
</feature>
<reference evidence="2" key="1">
    <citation type="submission" date="2020-02" db="EMBL/GenBank/DDBJ databases">
        <authorList>
            <person name="Meier V. D."/>
        </authorList>
    </citation>
    <scope>NUCLEOTIDE SEQUENCE</scope>
    <source>
        <strain evidence="2">AVDCRST_MAG45</strain>
    </source>
</reference>
<feature type="non-terminal residue" evidence="2">
    <location>
        <position position="93"/>
    </location>
</feature>
<name>A0A6J4TH52_9ACTN</name>
<feature type="non-terminal residue" evidence="2">
    <location>
        <position position="1"/>
    </location>
</feature>
<dbReference type="EMBL" id="CADCVU010000226">
    <property type="protein sequence ID" value="CAA9523153.1"/>
    <property type="molecule type" value="Genomic_DNA"/>
</dbReference>
<gene>
    <name evidence="2" type="ORF">AVDCRST_MAG45-2633</name>
</gene>